<keyword evidence="4 5" id="KW-0904">Protein phosphatase</keyword>
<dbReference type="AlphaFoldDB" id="A0A1E3QVY8"/>
<reference evidence="8" key="1">
    <citation type="submission" date="2016-05" db="EMBL/GenBank/DDBJ databases">
        <title>Comparative genomics of biotechnologically important yeasts.</title>
        <authorList>
            <consortium name="DOE Joint Genome Institute"/>
            <person name="Riley R."/>
            <person name="Haridas S."/>
            <person name="Wolfe K.H."/>
            <person name="Lopes M.R."/>
            <person name="Hittinger C.T."/>
            <person name="Goker M."/>
            <person name="Salamov A."/>
            <person name="Wisecaver J."/>
            <person name="Long T.M."/>
            <person name="Aerts A.L."/>
            <person name="Barry K."/>
            <person name="Choi C."/>
            <person name="Clum A."/>
            <person name="Coughlan A.Y."/>
            <person name="Deshpande S."/>
            <person name="Douglass A.P."/>
            <person name="Hanson S.J."/>
            <person name="Klenk H.-P."/>
            <person name="Labutti K."/>
            <person name="Lapidus A."/>
            <person name="Lindquist E."/>
            <person name="Lipzen A."/>
            <person name="Meier-Kolthoff J.P."/>
            <person name="Ohm R.A."/>
            <person name="Otillar R.P."/>
            <person name="Pangilinan J."/>
            <person name="Peng Y."/>
            <person name="Rokas A."/>
            <person name="Rosa C.A."/>
            <person name="Scheuner C."/>
            <person name="Sibirny A.A."/>
            <person name="Slot J.C."/>
            <person name="Stielow J.B."/>
            <person name="Sun H."/>
            <person name="Kurtzman C.P."/>
            <person name="Blackwell M."/>
            <person name="Grigoriev I.V."/>
            <person name="Jeffries T.W."/>
        </authorList>
    </citation>
    <scope>NUCLEOTIDE SEQUENCE [LARGE SCALE GENOMIC DNA]</scope>
    <source>
        <strain evidence="8">NRRL Y-12698</strain>
    </source>
</reference>
<evidence type="ECO:0000256" key="5">
    <source>
        <dbReference type="RuleBase" id="RU003465"/>
    </source>
</evidence>
<dbReference type="CDD" id="cd00143">
    <property type="entry name" value="PP2Cc"/>
    <property type="match status" value="1"/>
</dbReference>
<gene>
    <name evidence="7" type="ORF">BABINDRAFT_160629</name>
</gene>
<sequence>MTEPSTDPCFRLSFGVGVAENKNSKYRPTMEDVHTYVANFAERLDWGYFAVFDGHAGKLTAKWCGNNLHAILEEEMAQNETQDLRVTLNNTFTKADEALKEQPGNSGCTAAVAVLRWELTELEAESPALADAPFDFVPTANHRRVLYTANVGDSRVVLCRWGKAYRLSYDHKGSDINEAARISNAGGIMIKSRVNGMLAVTRSLGDSYMKDLVVGNPFATATEITKDDSFVIIACDGLWDVCTDQQAVELINNVEDPDAAARKLVNHAMNKLTTDNITVMVIRLDKRVFEYKGKAV</sequence>
<accession>A0A1E3QVY8</accession>
<dbReference type="GO" id="GO:0046872">
    <property type="term" value="F:metal ion binding"/>
    <property type="evidence" value="ECO:0007669"/>
    <property type="project" value="UniProtKB-KW"/>
</dbReference>
<dbReference type="GO" id="GO:0000001">
    <property type="term" value="P:mitochondrion inheritance"/>
    <property type="evidence" value="ECO:0007669"/>
    <property type="project" value="EnsemblFungi"/>
</dbReference>
<dbReference type="InterPro" id="IPR000222">
    <property type="entry name" value="PP2C_BS"/>
</dbReference>
<evidence type="ECO:0000313" key="8">
    <source>
        <dbReference type="Proteomes" id="UP000094336"/>
    </source>
</evidence>
<dbReference type="GO" id="GO:0005777">
    <property type="term" value="C:peroxisome"/>
    <property type="evidence" value="ECO:0007669"/>
    <property type="project" value="EnsemblFungi"/>
</dbReference>
<evidence type="ECO:0000256" key="3">
    <source>
        <dbReference type="ARBA" id="ARBA00022801"/>
    </source>
</evidence>
<dbReference type="PROSITE" id="PS51746">
    <property type="entry name" value="PPM_2"/>
    <property type="match status" value="1"/>
</dbReference>
<dbReference type="SUPFAM" id="SSF81606">
    <property type="entry name" value="PP2C-like"/>
    <property type="match status" value="1"/>
</dbReference>
<dbReference type="EMBL" id="KV454428">
    <property type="protein sequence ID" value="ODQ81252.1"/>
    <property type="molecule type" value="Genomic_DNA"/>
</dbReference>
<evidence type="ECO:0000259" key="6">
    <source>
        <dbReference type="PROSITE" id="PS51746"/>
    </source>
</evidence>
<dbReference type="GO" id="GO:0043409">
    <property type="term" value="P:negative regulation of MAPK cascade"/>
    <property type="evidence" value="ECO:0007669"/>
    <property type="project" value="EnsemblFungi"/>
</dbReference>
<dbReference type="InterPro" id="IPR015655">
    <property type="entry name" value="PP2C"/>
</dbReference>
<protein>
    <recommendedName>
        <fullName evidence="6">PPM-type phosphatase domain-containing protein</fullName>
    </recommendedName>
</protein>
<dbReference type="GO" id="GO:0005634">
    <property type="term" value="C:nucleus"/>
    <property type="evidence" value="ECO:0007669"/>
    <property type="project" value="EnsemblFungi"/>
</dbReference>
<comment type="similarity">
    <text evidence="1 5">Belongs to the PP2C family.</text>
</comment>
<dbReference type="Gene3D" id="3.60.40.10">
    <property type="entry name" value="PPM-type phosphatase domain"/>
    <property type="match status" value="1"/>
</dbReference>
<dbReference type="RefSeq" id="XP_018986580.1">
    <property type="nucleotide sequence ID" value="XM_019128348.1"/>
</dbReference>
<dbReference type="InterPro" id="IPR001932">
    <property type="entry name" value="PPM-type_phosphatase-like_dom"/>
</dbReference>
<dbReference type="PROSITE" id="PS01032">
    <property type="entry name" value="PPM_1"/>
    <property type="match status" value="1"/>
</dbReference>
<dbReference type="Proteomes" id="UP000094336">
    <property type="component" value="Unassembled WGS sequence"/>
</dbReference>
<keyword evidence="2" id="KW-0479">Metal-binding</keyword>
<dbReference type="PANTHER" id="PTHR13832:SF837">
    <property type="entry name" value="PROTEIN PHOSPHATASE 2C-LIKE DOMAIN-CONTAINING PROTEIN 1"/>
    <property type="match status" value="1"/>
</dbReference>
<dbReference type="GO" id="GO:0071852">
    <property type="term" value="P:fungal-type cell wall organization or biogenesis"/>
    <property type="evidence" value="ECO:0007669"/>
    <property type="project" value="EnsemblFungi"/>
</dbReference>
<feature type="domain" description="PPM-type phosphatase" evidence="6">
    <location>
        <begin position="15"/>
        <end position="284"/>
    </location>
</feature>
<dbReference type="STRING" id="984486.A0A1E3QVY8"/>
<dbReference type="GO" id="GO:0006388">
    <property type="term" value="P:tRNA splicing, via endonucleolytic cleavage and ligation"/>
    <property type="evidence" value="ECO:0007669"/>
    <property type="project" value="EnsemblFungi"/>
</dbReference>
<evidence type="ECO:0000256" key="4">
    <source>
        <dbReference type="ARBA" id="ARBA00022912"/>
    </source>
</evidence>
<evidence type="ECO:0000313" key="7">
    <source>
        <dbReference type="EMBL" id="ODQ81252.1"/>
    </source>
</evidence>
<keyword evidence="8" id="KW-1185">Reference proteome</keyword>
<dbReference type="GO" id="GO:1990439">
    <property type="term" value="F:MAP kinase serine/threonine phosphatase activity"/>
    <property type="evidence" value="ECO:0007669"/>
    <property type="project" value="EnsemblFungi"/>
</dbReference>
<proteinExistence type="inferred from homology"/>
<dbReference type="GeneID" id="30146201"/>
<organism evidence="7 8">
    <name type="scientific">Babjeviella inositovora NRRL Y-12698</name>
    <dbReference type="NCBI Taxonomy" id="984486"/>
    <lineage>
        <taxon>Eukaryota</taxon>
        <taxon>Fungi</taxon>
        <taxon>Dikarya</taxon>
        <taxon>Ascomycota</taxon>
        <taxon>Saccharomycotina</taxon>
        <taxon>Pichiomycetes</taxon>
        <taxon>Serinales incertae sedis</taxon>
        <taxon>Babjeviella</taxon>
    </lineage>
</organism>
<dbReference type="FunFam" id="3.60.40.10:FF:000054">
    <property type="entry name" value="Protein phosphatase type 2C"/>
    <property type="match status" value="1"/>
</dbReference>
<dbReference type="Pfam" id="PF00481">
    <property type="entry name" value="PP2C"/>
    <property type="match status" value="1"/>
</dbReference>
<evidence type="ECO:0000256" key="2">
    <source>
        <dbReference type="ARBA" id="ARBA00022723"/>
    </source>
</evidence>
<dbReference type="OrthoDB" id="10264738at2759"/>
<name>A0A1E3QVY8_9ASCO</name>
<dbReference type="PANTHER" id="PTHR13832">
    <property type="entry name" value="PROTEIN PHOSPHATASE 2C"/>
    <property type="match status" value="1"/>
</dbReference>
<dbReference type="SMART" id="SM00332">
    <property type="entry name" value="PP2Cc"/>
    <property type="match status" value="1"/>
</dbReference>
<evidence type="ECO:0000256" key="1">
    <source>
        <dbReference type="ARBA" id="ARBA00006702"/>
    </source>
</evidence>
<keyword evidence="3 5" id="KW-0378">Hydrolase</keyword>
<dbReference type="GO" id="GO:0000750">
    <property type="term" value="P:pheromone-dependent signal transduction involved in conjugation with cellular fusion"/>
    <property type="evidence" value="ECO:0007669"/>
    <property type="project" value="EnsemblFungi"/>
</dbReference>
<dbReference type="InterPro" id="IPR036457">
    <property type="entry name" value="PPM-type-like_dom_sf"/>
</dbReference>